<feature type="binding site" evidence="9">
    <location>
        <position position="492"/>
    </location>
    <ligand>
        <name>Mg(2+)</name>
        <dbReference type="ChEBI" id="CHEBI:18420"/>
    </ligand>
</feature>
<evidence type="ECO:0000256" key="2">
    <source>
        <dbReference type="ARBA" id="ARBA00007404"/>
    </source>
</evidence>
<dbReference type="InterPro" id="IPR001247">
    <property type="entry name" value="ExoRNase_PH_dom1"/>
</dbReference>
<keyword evidence="4 9" id="KW-0808">Transferase</keyword>
<dbReference type="InterPro" id="IPR015848">
    <property type="entry name" value="PNPase_PH_RNA-bd_bac/org-type"/>
</dbReference>
<dbReference type="FunFam" id="3.30.230.70:FF:000001">
    <property type="entry name" value="Polyribonucleotide nucleotidyltransferase"/>
    <property type="match status" value="1"/>
</dbReference>
<dbReference type="EC" id="2.7.7.8" evidence="9"/>
<dbReference type="InterPro" id="IPR012162">
    <property type="entry name" value="PNPase"/>
</dbReference>
<dbReference type="InterPro" id="IPR036345">
    <property type="entry name" value="ExoRNase_PH_dom2_sf"/>
</dbReference>
<evidence type="ECO:0000256" key="10">
    <source>
        <dbReference type="SAM" id="MobiDB-lite"/>
    </source>
</evidence>
<dbReference type="GO" id="GO:0005829">
    <property type="term" value="C:cytosol"/>
    <property type="evidence" value="ECO:0007669"/>
    <property type="project" value="TreeGrafter"/>
</dbReference>
<dbReference type="Pfam" id="PF03726">
    <property type="entry name" value="PNPase"/>
    <property type="match status" value="1"/>
</dbReference>
<dbReference type="CDD" id="cd04472">
    <property type="entry name" value="S1_PNPase"/>
    <property type="match status" value="1"/>
</dbReference>
<feature type="compositionally biased region" description="Low complexity" evidence="10">
    <location>
        <begin position="757"/>
        <end position="772"/>
    </location>
</feature>
<organism evidence="12 13">
    <name type="scientific">Pseudacidovorax intermedius</name>
    <dbReference type="NCBI Taxonomy" id="433924"/>
    <lineage>
        <taxon>Bacteria</taxon>
        <taxon>Pseudomonadati</taxon>
        <taxon>Pseudomonadota</taxon>
        <taxon>Betaproteobacteria</taxon>
        <taxon>Burkholderiales</taxon>
        <taxon>Comamonadaceae</taxon>
        <taxon>Pseudacidovorax</taxon>
    </lineage>
</organism>
<keyword evidence="3 9" id="KW-0963">Cytoplasm</keyword>
<evidence type="ECO:0000256" key="8">
    <source>
        <dbReference type="ARBA" id="ARBA00022884"/>
    </source>
</evidence>
<dbReference type="Gene3D" id="3.30.230.70">
    <property type="entry name" value="GHMP Kinase, N-terminal domain"/>
    <property type="match status" value="2"/>
</dbReference>
<reference evidence="12 13" key="1">
    <citation type="submission" date="2018-07" db="EMBL/GenBank/DDBJ databases">
        <title>Genomic Encyclopedia of Type Strains, Phase IV (KMG-IV): sequencing the most valuable type-strain genomes for metagenomic binning, comparative biology and taxonomic classification.</title>
        <authorList>
            <person name="Goeker M."/>
        </authorList>
    </citation>
    <scope>NUCLEOTIDE SEQUENCE [LARGE SCALE GENOMIC DNA]</scope>
    <source>
        <strain evidence="12 13">DSM 21352</strain>
    </source>
</reference>
<dbReference type="GO" id="GO:0004654">
    <property type="term" value="F:polyribonucleotide nucleotidyltransferase activity"/>
    <property type="evidence" value="ECO:0007669"/>
    <property type="project" value="UniProtKB-UniRule"/>
</dbReference>
<dbReference type="InterPro" id="IPR015847">
    <property type="entry name" value="ExoRNase_PH_dom2"/>
</dbReference>
<dbReference type="InterPro" id="IPR027408">
    <property type="entry name" value="PNPase/RNase_PH_dom_sf"/>
</dbReference>
<dbReference type="GO" id="GO:0000175">
    <property type="term" value="F:3'-5'-RNA exonuclease activity"/>
    <property type="evidence" value="ECO:0007669"/>
    <property type="project" value="TreeGrafter"/>
</dbReference>
<dbReference type="SUPFAM" id="SSF55666">
    <property type="entry name" value="Ribonuclease PH domain 2-like"/>
    <property type="match status" value="2"/>
</dbReference>
<dbReference type="Pfam" id="PF00575">
    <property type="entry name" value="S1"/>
    <property type="match status" value="1"/>
</dbReference>
<dbReference type="SUPFAM" id="SSF54791">
    <property type="entry name" value="Eukaryotic type KH-domain (KH-domain type I)"/>
    <property type="match status" value="1"/>
</dbReference>
<dbReference type="GO" id="GO:0003723">
    <property type="term" value="F:RNA binding"/>
    <property type="evidence" value="ECO:0007669"/>
    <property type="project" value="UniProtKB-UniRule"/>
</dbReference>
<dbReference type="InterPro" id="IPR003029">
    <property type="entry name" value="S1_domain"/>
</dbReference>
<dbReference type="Pfam" id="PF01138">
    <property type="entry name" value="RNase_PH"/>
    <property type="match status" value="2"/>
</dbReference>
<dbReference type="STRING" id="433924.NS331_08685"/>
<evidence type="ECO:0000313" key="12">
    <source>
        <dbReference type="EMBL" id="RDI22104.1"/>
    </source>
</evidence>
<comment type="subcellular location">
    <subcellularLocation>
        <location evidence="1 9">Cytoplasm</location>
    </subcellularLocation>
</comment>
<comment type="function">
    <text evidence="9">Involved in mRNA degradation. Catalyzes the phosphorolysis of single-stranded polyribonucleotides processively in the 3'- to 5'-direction.</text>
</comment>
<dbReference type="InterPro" id="IPR036612">
    <property type="entry name" value="KH_dom_type_1_sf"/>
</dbReference>
<dbReference type="PANTHER" id="PTHR11252:SF0">
    <property type="entry name" value="POLYRIBONUCLEOTIDE NUCLEOTIDYLTRANSFERASE 1, MITOCHONDRIAL"/>
    <property type="match status" value="1"/>
</dbReference>
<dbReference type="NCBIfam" id="TIGR03591">
    <property type="entry name" value="polynuc_phos"/>
    <property type="match status" value="1"/>
</dbReference>
<evidence type="ECO:0000256" key="7">
    <source>
        <dbReference type="ARBA" id="ARBA00022842"/>
    </source>
</evidence>
<keyword evidence="5 9" id="KW-0548">Nucleotidyltransferase</keyword>
<dbReference type="FunFam" id="3.30.1370.10:FF:000001">
    <property type="entry name" value="Polyribonucleotide nucleotidyltransferase"/>
    <property type="match status" value="1"/>
</dbReference>
<keyword evidence="8 9" id="KW-0694">RNA-binding</keyword>
<dbReference type="Pfam" id="PF03725">
    <property type="entry name" value="RNase_PH_C"/>
    <property type="match status" value="1"/>
</dbReference>
<dbReference type="PANTHER" id="PTHR11252">
    <property type="entry name" value="POLYRIBONUCLEOTIDE NUCLEOTIDYLTRANSFERASE"/>
    <property type="match status" value="1"/>
</dbReference>
<dbReference type="FunFam" id="2.40.50.140:FF:000023">
    <property type="entry name" value="Polyribonucleotide nucleotidyltransferase"/>
    <property type="match status" value="1"/>
</dbReference>
<dbReference type="GO" id="GO:0006396">
    <property type="term" value="P:RNA processing"/>
    <property type="evidence" value="ECO:0007669"/>
    <property type="project" value="InterPro"/>
</dbReference>
<evidence type="ECO:0000256" key="5">
    <source>
        <dbReference type="ARBA" id="ARBA00022695"/>
    </source>
</evidence>
<dbReference type="CDD" id="cd11363">
    <property type="entry name" value="RNase_PH_PNPase_1"/>
    <property type="match status" value="1"/>
</dbReference>
<keyword evidence="13" id="KW-1185">Reference proteome</keyword>
<feature type="region of interest" description="Disordered" evidence="10">
    <location>
        <begin position="697"/>
        <end position="784"/>
    </location>
</feature>
<dbReference type="Gene3D" id="3.30.1370.10">
    <property type="entry name" value="K Homology domain, type 1"/>
    <property type="match status" value="1"/>
</dbReference>
<comment type="cofactor">
    <cofactor evidence="9">
        <name>Mg(2+)</name>
        <dbReference type="ChEBI" id="CHEBI:18420"/>
    </cofactor>
</comment>
<feature type="compositionally biased region" description="Basic and acidic residues" evidence="10">
    <location>
        <begin position="708"/>
        <end position="744"/>
    </location>
</feature>
<evidence type="ECO:0000256" key="4">
    <source>
        <dbReference type="ARBA" id="ARBA00022679"/>
    </source>
</evidence>
<dbReference type="FunFam" id="3.30.230.70:FF:000002">
    <property type="entry name" value="Polyribonucleotide nucleotidyltransferase"/>
    <property type="match status" value="1"/>
</dbReference>
<protein>
    <recommendedName>
        <fullName evidence="9">Polyribonucleotide nucleotidyltransferase</fullName>
        <ecNumber evidence="9">2.7.7.8</ecNumber>
    </recommendedName>
    <alternativeName>
        <fullName evidence="9">Polynucleotide phosphorylase</fullName>
        <shortName evidence="9">PNPase</shortName>
    </alternativeName>
</protein>
<dbReference type="GO" id="GO:0006402">
    <property type="term" value="P:mRNA catabolic process"/>
    <property type="evidence" value="ECO:0007669"/>
    <property type="project" value="UniProtKB-UniRule"/>
</dbReference>
<dbReference type="OrthoDB" id="9804305at2"/>
<dbReference type="PROSITE" id="PS50126">
    <property type="entry name" value="S1"/>
    <property type="match status" value="1"/>
</dbReference>
<dbReference type="Gene3D" id="2.40.50.140">
    <property type="entry name" value="Nucleic acid-binding proteins"/>
    <property type="match status" value="1"/>
</dbReference>
<dbReference type="Pfam" id="PF00013">
    <property type="entry name" value="KH_1"/>
    <property type="match status" value="1"/>
</dbReference>
<dbReference type="InterPro" id="IPR020568">
    <property type="entry name" value="Ribosomal_Su5_D2-typ_SF"/>
</dbReference>
<keyword evidence="7 9" id="KW-0460">Magnesium</keyword>
<evidence type="ECO:0000313" key="13">
    <source>
        <dbReference type="Proteomes" id="UP000255265"/>
    </source>
</evidence>
<dbReference type="Proteomes" id="UP000255265">
    <property type="component" value="Unassembled WGS sequence"/>
</dbReference>
<evidence type="ECO:0000256" key="9">
    <source>
        <dbReference type="HAMAP-Rule" id="MF_01595"/>
    </source>
</evidence>
<name>A0A370FDD2_9BURK</name>
<dbReference type="SMART" id="SM00322">
    <property type="entry name" value="KH"/>
    <property type="match status" value="1"/>
</dbReference>
<comment type="caution">
    <text evidence="12">The sequence shown here is derived from an EMBL/GenBank/DDBJ whole genome shotgun (WGS) entry which is preliminary data.</text>
</comment>
<evidence type="ECO:0000256" key="1">
    <source>
        <dbReference type="ARBA" id="ARBA00004496"/>
    </source>
</evidence>
<comment type="similarity">
    <text evidence="2 9">Belongs to the polyribonucleotide nucleotidyltransferase family.</text>
</comment>
<evidence type="ECO:0000259" key="11">
    <source>
        <dbReference type="PROSITE" id="PS50126"/>
    </source>
</evidence>
<dbReference type="AlphaFoldDB" id="A0A370FDD2"/>
<comment type="catalytic activity">
    <reaction evidence="9">
        <text>RNA(n+1) + phosphate = RNA(n) + a ribonucleoside 5'-diphosphate</text>
        <dbReference type="Rhea" id="RHEA:22096"/>
        <dbReference type="Rhea" id="RHEA-COMP:14527"/>
        <dbReference type="Rhea" id="RHEA-COMP:17342"/>
        <dbReference type="ChEBI" id="CHEBI:43474"/>
        <dbReference type="ChEBI" id="CHEBI:57930"/>
        <dbReference type="ChEBI" id="CHEBI:140395"/>
        <dbReference type="EC" id="2.7.7.8"/>
    </reaction>
</comment>
<dbReference type="EMBL" id="QQAV01000008">
    <property type="protein sequence ID" value="RDI22104.1"/>
    <property type="molecule type" value="Genomic_DNA"/>
</dbReference>
<dbReference type="HAMAP" id="MF_01595">
    <property type="entry name" value="PNPase"/>
    <property type="match status" value="1"/>
</dbReference>
<dbReference type="SMART" id="SM00316">
    <property type="entry name" value="S1"/>
    <property type="match status" value="1"/>
</dbReference>
<dbReference type="NCBIfam" id="NF008805">
    <property type="entry name" value="PRK11824.1"/>
    <property type="match status" value="1"/>
</dbReference>
<evidence type="ECO:0000256" key="6">
    <source>
        <dbReference type="ARBA" id="ARBA00022723"/>
    </source>
</evidence>
<dbReference type="RefSeq" id="WP_017756936.1">
    <property type="nucleotide sequence ID" value="NZ_QQAV01000008.1"/>
</dbReference>
<gene>
    <name evidence="9" type="primary">pnp</name>
    <name evidence="12" type="ORF">DFR41_108228</name>
</gene>
<dbReference type="PIRSF" id="PIRSF005499">
    <property type="entry name" value="PNPase"/>
    <property type="match status" value="1"/>
</dbReference>
<proteinExistence type="inferred from homology"/>
<dbReference type="InterPro" id="IPR004088">
    <property type="entry name" value="KH_dom_type_1"/>
</dbReference>
<keyword evidence="6 9" id="KW-0479">Metal-binding</keyword>
<accession>A0A370FDD2</accession>
<feature type="binding site" evidence="9">
    <location>
        <position position="498"/>
    </location>
    <ligand>
        <name>Mg(2+)</name>
        <dbReference type="ChEBI" id="CHEBI:18420"/>
    </ligand>
</feature>
<dbReference type="InterPro" id="IPR004087">
    <property type="entry name" value="KH_dom"/>
</dbReference>
<dbReference type="GO" id="GO:0000287">
    <property type="term" value="F:magnesium ion binding"/>
    <property type="evidence" value="ECO:0007669"/>
    <property type="project" value="UniProtKB-UniRule"/>
</dbReference>
<dbReference type="InterPro" id="IPR012340">
    <property type="entry name" value="NA-bd_OB-fold"/>
</dbReference>
<dbReference type="SUPFAM" id="SSF50249">
    <property type="entry name" value="Nucleic acid-binding proteins"/>
    <property type="match status" value="1"/>
</dbReference>
<dbReference type="PROSITE" id="PS50084">
    <property type="entry name" value="KH_TYPE_1"/>
    <property type="match status" value="1"/>
</dbReference>
<dbReference type="CDD" id="cd11364">
    <property type="entry name" value="RNase_PH_PNPase_2"/>
    <property type="match status" value="1"/>
</dbReference>
<evidence type="ECO:0000256" key="3">
    <source>
        <dbReference type="ARBA" id="ARBA00022490"/>
    </source>
</evidence>
<sequence length="784" mass="84669">MSLFNKVTKSFQWGDKTVVMETGEIARQATGAVLVDIDGTVVLATVVASKSAKPGQDFFPLTVDYIEKTYAAGKIPGSFFKREAKPSELETLTSRLIDRPIRPLFPEGFLNEVHVVIHTLSLNPEVDADIAAMIAVSAALSVSGIPFSGPIGAARVGYINGQYVLNPGKTARADSQMDLVVAGTEAAVLMVESEALQLSEEIMLGAVVFGHEQGKIAIEAIHQLTREAGKPLWTENGTWAPEAKDEAFESKIKGLAEEKLRAVYQIRSKQARTQALREANASVFEALKAEGAEFDAGKVSDLLFAIEANIVRSQILQGEPRIDGRDTRTVRPIEIRNSVLPRTHGSALFTRGETQALVVTTLGTERDAQRIDALAGEFEDRFLFHYNMPPFATGEVGRMGSTKRREVGHGRLAKRALVAVLPQKDEFPYTIRVVSEITESNGSSSMASVCGGCLSMMDAGVPLKAHVAGIAMGLIKDGNKFAVLTDILGDEDHLGDMDFKVAGTTNGITALQMDIKIQGITKEIMQVALAQAKEARMHILGKMQDAMGEAKAEISSFAPKLYTMKINPEKIRDVIGKGGATIRALTEETGCQINIEEDGTITIAATDAAKADVAKQRIEQITAEVEIGKIYEGPVTKILDFGALINLLPGKDGLLHISQIAHERVEKVTDYLSEGQIVKVKVLETDDKGRVKLSMKALAERPAGMPEFGDRPPREDRGDRRERGDRGDRGDRRDRPPREERQPRAEPGNSQEPTADAAAAAAAQQQQAAPQGAQGGAQGPEQQG</sequence>
<dbReference type="CDD" id="cd02393">
    <property type="entry name" value="KH-I_PNPase"/>
    <property type="match status" value="1"/>
</dbReference>
<feature type="domain" description="S1 motif" evidence="11">
    <location>
        <begin position="628"/>
        <end position="696"/>
    </location>
</feature>
<dbReference type="SUPFAM" id="SSF54211">
    <property type="entry name" value="Ribosomal protein S5 domain 2-like"/>
    <property type="match status" value="2"/>
</dbReference>